<sequence length="500" mass="52152">TPTVAEAGASVKVNGTTVTSGAASGAIPLAEGANSITIEVTAADGTTKTYTVTLTRETAVLSTNADISSLTLSRGSLTPTFASGTTSYTASVANSVSSITATPTLAEAGASVKVNGTAVTSGTASGAIPLAEGVNPITIEVTAADGTTKTYTVTMTREAAVISEGGSSSNTGNSGGKVTSTNGTLVVPVGSTGELSLPGEVTVVIPAGASDKELIITIERLTDTKDLLSDRQVLISPVYEILKNVTNNFTKSVTLTYVFDEAGLKKEQRPVVFYYDEVKKVWVQIDGGKVDGNKITVGVDHFTKFAVMAVSKEKEQSGSDQLTFSDIKGHWAASEIIKAAQSGIVNGYVNGMFKPNGVVTREEFVVMLMKALKPQIDAVKLKFTDSVKIGIWAQQAVEQAVQLGIVKGYSDGSFHPDAEITRTEMAVMIVKALALKVEDSAVTSFVDDARIPNWAKGQVAALKNLSLVSGKGNNEFAPNDKATRAEAVTILMKMIAQKSY</sequence>
<dbReference type="Gene3D" id="2.60.220.30">
    <property type="match status" value="1"/>
</dbReference>
<dbReference type="Proteomes" id="UP000187439">
    <property type="component" value="Unassembled WGS sequence"/>
</dbReference>
<dbReference type="Gene3D" id="2.60.40.2340">
    <property type="match status" value="1"/>
</dbReference>
<dbReference type="InterPro" id="IPR025883">
    <property type="entry name" value="Cadherin-like_domain"/>
</dbReference>
<dbReference type="Gene3D" id="2.60.40.10">
    <property type="entry name" value="Immunoglobulins"/>
    <property type="match status" value="1"/>
</dbReference>
<gene>
    <name evidence="2" type="ORF">BSK52_22990</name>
</gene>
<dbReference type="PANTHER" id="PTHR43308">
    <property type="entry name" value="OUTER MEMBRANE PROTEIN ALPHA-RELATED"/>
    <property type="match status" value="1"/>
</dbReference>
<feature type="domain" description="SLH" evidence="1">
    <location>
        <begin position="444"/>
        <end position="500"/>
    </location>
</feature>
<dbReference type="AlphaFoldDB" id="A0A1R0XPZ2"/>
<comment type="caution">
    <text evidence="2">The sequence shown here is derived from an EMBL/GenBank/DDBJ whole genome shotgun (WGS) entry which is preliminary data.</text>
</comment>
<evidence type="ECO:0000313" key="3">
    <source>
        <dbReference type="Proteomes" id="UP000187439"/>
    </source>
</evidence>
<name>A0A1R0XPZ2_9BACL</name>
<protein>
    <recommendedName>
        <fullName evidence="1">SLH domain-containing protein</fullName>
    </recommendedName>
</protein>
<dbReference type="Pfam" id="PF12733">
    <property type="entry name" value="Cadherin-like"/>
    <property type="match status" value="2"/>
</dbReference>
<dbReference type="Pfam" id="PF00395">
    <property type="entry name" value="SLH"/>
    <property type="match status" value="3"/>
</dbReference>
<dbReference type="PROSITE" id="PS51272">
    <property type="entry name" value="SLH"/>
    <property type="match status" value="3"/>
</dbReference>
<evidence type="ECO:0000313" key="2">
    <source>
        <dbReference type="EMBL" id="OMD37089.1"/>
    </source>
</evidence>
<dbReference type="InterPro" id="IPR001119">
    <property type="entry name" value="SLH_dom"/>
</dbReference>
<organism evidence="2 3">
    <name type="scientific">Paenibacillus odorifer</name>
    <dbReference type="NCBI Taxonomy" id="189426"/>
    <lineage>
        <taxon>Bacteria</taxon>
        <taxon>Bacillati</taxon>
        <taxon>Bacillota</taxon>
        <taxon>Bacilli</taxon>
        <taxon>Bacillales</taxon>
        <taxon>Paenibacillaceae</taxon>
        <taxon>Paenibacillus</taxon>
    </lineage>
</organism>
<dbReference type="EMBL" id="MPTC01000025">
    <property type="protein sequence ID" value="OMD37089.1"/>
    <property type="molecule type" value="Genomic_DNA"/>
</dbReference>
<dbReference type="InterPro" id="IPR013783">
    <property type="entry name" value="Ig-like_fold"/>
</dbReference>
<dbReference type="InterPro" id="IPR051465">
    <property type="entry name" value="Cell_Envelope_Struct_Comp"/>
</dbReference>
<dbReference type="RefSeq" id="WP_170880356.1">
    <property type="nucleotide sequence ID" value="NZ_MPTC01000025.1"/>
</dbReference>
<accession>A0A1R0XPZ2</accession>
<feature type="domain" description="SLH" evidence="1">
    <location>
        <begin position="380"/>
        <end position="443"/>
    </location>
</feature>
<feature type="non-terminal residue" evidence="2">
    <location>
        <position position="1"/>
    </location>
</feature>
<reference evidence="2 3" key="1">
    <citation type="submission" date="2016-10" db="EMBL/GenBank/DDBJ databases">
        <title>Paenibacillus species isolates.</title>
        <authorList>
            <person name="Beno S.M."/>
        </authorList>
    </citation>
    <scope>NUCLEOTIDE SEQUENCE [LARGE SCALE GENOMIC DNA]</scope>
    <source>
        <strain evidence="2 3">FSL H7-0710</strain>
    </source>
</reference>
<evidence type="ECO:0000259" key="1">
    <source>
        <dbReference type="PROSITE" id="PS51272"/>
    </source>
</evidence>
<dbReference type="PANTHER" id="PTHR43308:SF5">
    <property type="entry name" value="S-LAYER PROTEIN _ PEPTIDOGLYCAN ENDO-BETA-N-ACETYLGLUCOSAMINIDASE"/>
    <property type="match status" value="1"/>
</dbReference>
<proteinExistence type="predicted"/>
<feature type="domain" description="SLH" evidence="1">
    <location>
        <begin position="319"/>
        <end position="379"/>
    </location>
</feature>